<dbReference type="RefSeq" id="WP_058384628.1">
    <property type="nucleotide sequence ID" value="NZ_CP013661.2"/>
</dbReference>
<dbReference type="InterPro" id="IPR030911">
    <property type="entry name" value="Sec_acc_SLAP"/>
</dbReference>
<organism evidence="1 2">
    <name type="scientific">Planococcus kocurii</name>
    <dbReference type="NCBI Taxonomy" id="1374"/>
    <lineage>
        <taxon>Bacteria</taxon>
        <taxon>Bacillati</taxon>
        <taxon>Bacillota</taxon>
        <taxon>Bacilli</taxon>
        <taxon>Bacillales</taxon>
        <taxon>Caryophanaceae</taxon>
        <taxon>Planococcus</taxon>
    </lineage>
</organism>
<evidence type="ECO:0000313" key="1">
    <source>
        <dbReference type="EMBL" id="ALS77957.1"/>
    </source>
</evidence>
<name>A0ABM5WX35_9BACL</name>
<dbReference type="InterPro" id="IPR030910">
    <property type="entry name" value="SLAP_dom"/>
</dbReference>
<dbReference type="NCBIfam" id="TIGR04398">
    <property type="entry name" value="SLAP_DUP"/>
    <property type="match status" value="2"/>
</dbReference>
<keyword evidence="2" id="KW-1185">Reference proteome</keyword>
<reference evidence="1" key="1">
    <citation type="submission" date="2016-01" db="EMBL/GenBank/DDBJ databases">
        <title>Complete genome of Planococcus kocurri type strain.</title>
        <authorList>
            <person name="See-Too W.S."/>
        </authorList>
    </citation>
    <scope>NUCLEOTIDE SEQUENCE [LARGE SCALE GENOMIC DNA]</scope>
    <source>
        <strain evidence="1">ATCC 43650</strain>
    </source>
</reference>
<dbReference type="NCBIfam" id="TIGR04399">
    <property type="entry name" value="acc_Sec_SLAP"/>
    <property type="match status" value="1"/>
</dbReference>
<proteinExistence type="predicted"/>
<dbReference type="EMBL" id="CP013661">
    <property type="protein sequence ID" value="ALS77957.1"/>
    <property type="molecule type" value="Genomic_DNA"/>
</dbReference>
<sequence>MSIFSFFNKTGKTGKDSIVSSTELGAGSETAALETQEVTPTLSISQEWEISKEQEYVLKFLSNDLPPLQVNQLSLAGIDIEADPYTGDWNVQAFFRSSLERPFTMEKAELVLQDGNKETIASQEFDLSELGSIPALSNRPWIFKFKKDSIQTAQVPTADWSLAFNVQSLVPHALDLDISWEEALSAEKKSVLRDLVQKLPKLNSQELNLTGFQTSFSEDGNLAVSVFIRNGYSKQIELENLPLEIIDATGSSVVKGSFKLAPLTVKANTTKPWTFIFPKDTLQVSNPDLSRWTARIPN</sequence>
<gene>
    <name evidence="1" type="ORF">AUO94_04540</name>
</gene>
<protein>
    <submittedName>
        <fullName evidence="1">Accessory Sec system S-layer assembly protein</fullName>
    </submittedName>
</protein>
<evidence type="ECO:0000313" key="2">
    <source>
        <dbReference type="Proteomes" id="UP000065533"/>
    </source>
</evidence>
<dbReference type="Proteomes" id="UP000065533">
    <property type="component" value="Chromosome"/>
</dbReference>
<accession>A0ABM5WX35</accession>